<proteinExistence type="predicted"/>
<comment type="caution">
    <text evidence="1">The sequence shown here is derived from an EMBL/GenBank/DDBJ whole genome shotgun (WGS) entry which is preliminary data.</text>
</comment>
<dbReference type="EMBL" id="JAFLWW010000009">
    <property type="protein sequence ID" value="MBT1158999.1"/>
    <property type="molecule type" value="Genomic_DNA"/>
</dbReference>
<name>A0A9X1AFX4_9HYPH</name>
<keyword evidence="2" id="KW-1185">Reference proteome</keyword>
<sequence>MTAALETGTIRHLRPSVDATLGAYYALVHARSNVADAFVAWLKSEGKGAEAGHISECEN</sequence>
<dbReference type="RefSeq" id="WP_214392857.1">
    <property type="nucleotide sequence ID" value="NZ_JAFLWW010000009.1"/>
</dbReference>
<protein>
    <submittedName>
        <fullName evidence="1">Uncharacterized protein</fullName>
    </submittedName>
</protein>
<evidence type="ECO:0000313" key="1">
    <source>
        <dbReference type="EMBL" id="MBT1158999.1"/>
    </source>
</evidence>
<dbReference type="AlphaFoldDB" id="A0A9X1AFX4"/>
<dbReference type="Proteomes" id="UP001138921">
    <property type="component" value="Unassembled WGS sequence"/>
</dbReference>
<accession>A0A9X1AFX4</accession>
<gene>
    <name evidence="1" type="ORF">J1C56_25820</name>
</gene>
<organism evidence="1 2">
    <name type="scientific">Aminobacter anthyllidis</name>
    <dbReference type="NCBI Taxonomy" id="1035067"/>
    <lineage>
        <taxon>Bacteria</taxon>
        <taxon>Pseudomonadati</taxon>
        <taxon>Pseudomonadota</taxon>
        <taxon>Alphaproteobacteria</taxon>
        <taxon>Hyphomicrobiales</taxon>
        <taxon>Phyllobacteriaceae</taxon>
        <taxon>Aminobacter</taxon>
    </lineage>
</organism>
<reference evidence="1" key="2">
    <citation type="submission" date="2021-03" db="EMBL/GenBank/DDBJ databases">
        <authorList>
            <person name="Artuso I."/>
            <person name="Turrini P."/>
            <person name="Pirolo M."/>
            <person name="Lugli G.A."/>
            <person name="Ventura M."/>
            <person name="Visca P."/>
        </authorList>
    </citation>
    <scope>NUCLEOTIDE SEQUENCE</scope>
    <source>
        <strain evidence="1">LMG 26462</strain>
    </source>
</reference>
<evidence type="ECO:0000313" key="2">
    <source>
        <dbReference type="Proteomes" id="UP001138921"/>
    </source>
</evidence>
<reference evidence="1" key="1">
    <citation type="journal article" date="2021" name="Microorganisms">
        <title>Phylogenomic Reconstruction and Metabolic Potential of the Genus Aminobacter.</title>
        <authorList>
            <person name="Artuso I."/>
            <person name="Turrini P."/>
            <person name="Pirolo M."/>
            <person name="Lugli G.A."/>
            <person name="Ventura M."/>
            <person name="Visca P."/>
        </authorList>
    </citation>
    <scope>NUCLEOTIDE SEQUENCE</scope>
    <source>
        <strain evidence="1">LMG 26462</strain>
    </source>
</reference>